<dbReference type="EMBL" id="JUIV01000006">
    <property type="protein sequence ID" value="RYJ38897.1"/>
    <property type="molecule type" value="Genomic_DNA"/>
</dbReference>
<evidence type="ECO:0000313" key="2">
    <source>
        <dbReference type="Proteomes" id="UP000290433"/>
    </source>
</evidence>
<sequence>MDALSSSIENSIGNRREHSHNADLAYPFYPQTVYELYCVQGSIGPVAMHHNLDLHLKKHEPFFRLVAAGNDIVE</sequence>
<comment type="caution">
    <text evidence="1">The sequence shown here is derived from an EMBL/GenBank/DDBJ whole genome shotgun (WGS) entry which is preliminary data.</text>
</comment>
<dbReference type="Proteomes" id="UP000290433">
    <property type="component" value="Unassembled WGS sequence"/>
</dbReference>
<name>A0A444VZ83_9FLAO</name>
<dbReference type="AlphaFoldDB" id="A0A444VZ83"/>
<protein>
    <submittedName>
        <fullName evidence="1">Uncharacterized protein</fullName>
    </submittedName>
</protein>
<accession>A0A444VZ83</accession>
<proteinExistence type="predicted"/>
<evidence type="ECO:0000313" key="1">
    <source>
        <dbReference type="EMBL" id="RYJ38897.1"/>
    </source>
</evidence>
<gene>
    <name evidence="1" type="ORF">NU08_2122</name>
</gene>
<reference evidence="1 2" key="1">
    <citation type="submission" date="2014-12" db="EMBL/GenBank/DDBJ databases">
        <title>Genome sequence of Flavobacterium anhuiense RCM74.</title>
        <authorList>
            <person name="Kim J.F."/>
            <person name="Song J.Y."/>
            <person name="Kwak M.-J."/>
            <person name="Lee S.-W."/>
        </authorList>
    </citation>
    <scope>NUCLEOTIDE SEQUENCE [LARGE SCALE GENOMIC DNA]</scope>
    <source>
        <strain evidence="1 2">RCM74</strain>
    </source>
</reference>
<organism evidence="1 2">
    <name type="scientific">Flavobacterium anhuiense</name>
    <dbReference type="NCBI Taxonomy" id="459526"/>
    <lineage>
        <taxon>Bacteria</taxon>
        <taxon>Pseudomonadati</taxon>
        <taxon>Bacteroidota</taxon>
        <taxon>Flavobacteriia</taxon>
        <taxon>Flavobacteriales</taxon>
        <taxon>Flavobacteriaceae</taxon>
        <taxon>Flavobacterium</taxon>
    </lineage>
</organism>